<evidence type="ECO:0000313" key="2">
    <source>
        <dbReference type="Proteomes" id="UP000004508"/>
    </source>
</evidence>
<reference evidence="1 2" key="1">
    <citation type="journal article" date="2011" name="Stand. Genomic Sci.">
        <title>Non-contiguous finished genome sequence and contextual data of the filamentous soil bacterium Ktedonobacter racemifer type strain (SOSP1-21).</title>
        <authorList>
            <person name="Chang Y.J."/>
            <person name="Land M."/>
            <person name="Hauser L."/>
            <person name="Chertkov O."/>
            <person name="Del Rio T.G."/>
            <person name="Nolan M."/>
            <person name="Copeland A."/>
            <person name="Tice H."/>
            <person name="Cheng J.F."/>
            <person name="Lucas S."/>
            <person name="Han C."/>
            <person name="Goodwin L."/>
            <person name="Pitluck S."/>
            <person name="Ivanova N."/>
            <person name="Ovchinikova G."/>
            <person name="Pati A."/>
            <person name="Chen A."/>
            <person name="Palaniappan K."/>
            <person name="Mavromatis K."/>
            <person name="Liolios K."/>
            <person name="Brettin T."/>
            <person name="Fiebig A."/>
            <person name="Rohde M."/>
            <person name="Abt B."/>
            <person name="Goker M."/>
            <person name="Detter J.C."/>
            <person name="Woyke T."/>
            <person name="Bristow J."/>
            <person name="Eisen J.A."/>
            <person name="Markowitz V."/>
            <person name="Hugenholtz P."/>
            <person name="Kyrpides N.C."/>
            <person name="Klenk H.P."/>
            <person name="Lapidus A."/>
        </authorList>
    </citation>
    <scope>NUCLEOTIDE SEQUENCE [LARGE SCALE GENOMIC DNA]</scope>
    <source>
        <strain evidence="2">DSM 44963</strain>
    </source>
</reference>
<gene>
    <name evidence="1" type="ORF">Krac_10823</name>
</gene>
<accession>D6TIM1</accession>
<keyword evidence="2" id="KW-1185">Reference proteome</keyword>
<sequence length="66" mass="7327">MRAIGSVVVALLVSDQRQGCRQIQHGLRQGNLQEQAHLSDAERQRGMRVQVGHLSRCGQRACGCWS</sequence>
<dbReference type="InParanoid" id="D6TIM1"/>
<dbReference type="AlphaFoldDB" id="D6TIM1"/>
<dbReference type="STRING" id="485913.Krac_10823"/>
<comment type="caution">
    <text evidence="1">The sequence shown here is derived from an EMBL/GenBank/DDBJ whole genome shotgun (WGS) entry which is preliminary data.</text>
</comment>
<organism evidence="1 2">
    <name type="scientific">Ktedonobacter racemifer DSM 44963</name>
    <dbReference type="NCBI Taxonomy" id="485913"/>
    <lineage>
        <taxon>Bacteria</taxon>
        <taxon>Bacillati</taxon>
        <taxon>Chloroflexota</taxon>
        <taxon>Ktedonobacteria</taxon>
        <taxon>Ktedonobacterales</taxon>
        <taxon>Ktedonobacteraceae</taxon>
        <taxon>Ktedonobacter</taxon>
    </lineage>
</organism>
<proteinExistence type="predicted"/>
<dbReference type="Proteomes" id="UP000004508">
    <property type="component" value="Unassembled WGS sequence"/>
</dbReference>
<protein>
    <submittedName>
        <fullName evidence="1">Uncharacterized protein</fullName>
    </submittedName>
</protein>
<name>D6TIM1_KTERA</name>
<dbReference type="EMBL" id="ADVG01000001">
    <property type="protein sequence ID" value="EFH89278.1"/>
    <property type="molecule type" value="Genomic_DNA"/>
</dbReference>
<evidence type="ECO:0000313" key="1">
    <source>
        <dbReference type="EMBL" id="EFH89278.1"/>
    </source>
</evidence>